<evidence type="ECO:0000256" key="5">
    <source>
        <dbReference type="ARBA" id="ARBA00022989"/>
    </source>
</evidence>
<keyword evidence="6 9" id="KW-0472">Membrane</keyword>
<dbReference type="OrthoDB" id="1929172at2759"/>
<dbReference type="AlphaFoldDB" id="A0A0A1U0T9"/>
<dbReference type="PANTHER" id="PTHR22811">
    <property type="entry name" value="TRANSMEMBRANE EMP24 DOMAIN-CONTAINING PROTEIN"/>
    <property type="match status" value="1"/>
</dbReference>
<dbReference type="GeneID" id="14885043"/>
<dbReference type="GO" id="GO:0016020">
    <property type="term" value="C:membrane"/>
    <property type="evidence" value="ECO:0007669"/>
    <property type="project" value="UniProtKB-SubCell"/>
</dbReference>
<dbReference type="InterPro" id="IPR009038">
    <property type="entry name" value="GOLD_dom"/>
</dbReference>
<dbReference type="PROSITE" id="PS50866">
    <property type="entry name" value="GOLD"/>
    <property type="match status" value="1"/>
</dbReference>
<dbReference type="OMA" id="VGEYTFC"/>
<comment type="similarity">
    <text evidence="2 8">Belongs to the EMP24/GP25L family.</text>
</comment>
<evidence type="ECO:0000256" key="1">
    <source>
        <dbReference type="ARBA" id="ARBA00004479"/>
    </source>
</evidence>
<organism evidence="11 12">
    <name type="scientific">Entamoeba invadens IP1</name>
    <dbReference type="NCBI Taxonomy" id="370355"/>
    <lineage>
        <taxon>Eukaryota</taxon>
        <taxon>Amoebozoa</taxon>
        <taxon>Evosea</taxon>
        <taxon>Archamoebae</taxon>
        <taxon>Mastigamoebida</taxon>
        <taxon>Entamoebidae</taxon>
        <taxon>Entamoeba</taxon>
    </lineage>
</organism>
<feature type="domain" description="GOLD" evidence="10">
    <location>
        <begin position="23"/>
        <end position="106"/>
    </location>
</feature>
<evidence type="ECO:0000256" key="3">
    <source>
        <dbReference type="ARBA" id="ARBA00022692"/>
    </source>
</evidence>
<dbReference type="SMART" id="SM01190">
    <property type="entry name" value="EMP24_GP25L"/>
    <property type="match status" value="1"/>
</dbReference>
<evidence type="ECO:0000256" key="4">
    <source>
        <dbReference type="ARBA" id="ARBA00022729"/>
    </source>
</evidence>
<dbReference type="RefSeq" id="XP_004185489.1">
    <property type="nucleotide sequence ID" value="XM_004185441.1"/>
</dbReference>
<evidence type="ECO:0000256" key="2">
    <source>
        <dbReference type="ARBA" id="ARBA00007104"/>
    </source>
</evidence>
<dbReference type="InterPro" id="IPR036598">
    <property type="entry name" value="GOLD_dom_sf"/>
</dbReference>
<proteinExistence type="inferred from homology"/>
<keyword evidence="4" id="KW-0732">Signal</keyword>
<dbReference type="Proteomes" id="UP000014680">
    <property type="component" value="Unassembled WGS sequence"/>
</dbReference>
<evidence type="ECO:0000256" key="9">
    <source>
        <dbReference type="SAM" id="Phobius"/>
    </source>
</evidence>
<name>A0A0A1U0T9_ENTIV</name>
<evidence type="ECO:0000313" key="11">
    <source>
        <dbReference type="EMBL" id="ELP86143.1"/>
    </source>
</evidence>
<dbReference type="SUPFAM" id="SSF101576">
    <property type="entry name" value="Supernatant protein factor (SPF), C-terminal domain"/>
    <property type="match status" value="1"/>
</dbReference>
<dbReference type="KEGG" id="eiv:EIN_328000"/>
<dbReference type="VEuPathDB" id="AmoebaDB:EIN_328000"/>
<protein>
    <submittedName>
        <fullName evidence="11">Transmembrane emp24 domain containing protein 2, putative</fullName>
    </submittedName>
</protein>
<evidence type="ECO:0000259" key="10">
    <source>
        <dbReference type="PROSITE" id="PS50866"/>
    </source>
</evidence>
<dbReference type="InterPro" id="IPR015720">
    <property type="entry name" value="Emp24-like"/>
</dbReference>
<keyword evidence="12" id="KW-1185">Reference proteome</keyword>
<feature type="transmembrane region" description="Helical" evidence="9">
    <location>
        <begin position="159"/>
        <end position="182"/>
    </location>
</feature>
<keyword evidence="3 8" id="KW-0812">Transmembrane</keyword>
<gene>
    <name evidence="11" type="ORF">EIN_328000</name>
</gene>
<evidence type="ECO:0000313" key="12">
    <source>
        <dbReference type="Proteomes" id="UP000014680"/>
    </source>
</evidence>
<dbReference type="EMBL" id="KB207015">
    <property type="protein sequence ID" value="ELP86143.1"/>
    <property type="molecule type" value="Genomic_DNA"/>
</dbReference>
<evidence type="ECO:0000256" key="7">
    <source>
        <dbReference type="ARBA" id="ARBA00037847"/>
    </source>
</evidence>
<accession>A0A0A1U0T9</accession>
<reference evidence="11 12" key="1">
    <citation type="submission" date="2012-10" db="EMBL/GenBank/DDBJ databases">
        <authorList>
            <person name="Zafar N."/>
            <person name="Inman J."/>
            <person name="Hall N."/>
            <person name="Lorenzi H."/>
            <person name="Caler E."/>
        </authorList>
    </citation>
    <scope>NUCLEOTIDE SEQUENCE [LARGE SCALE GENOMIC DNA]</scope>
    <source>
        <strain evidence="11 12">IP1</strain>
    </source>
</reference>
<dbReference type="Pfam" id="PF01105">
    <property type="entry name" value="EMP24_GP25L"/>
    <property type="match status" value="1"/>
</dbReference>
<comment type="subcellular location">
    <subcellularLocation>
        <location evidence="7">Endomembrane system</location>
        <topology evidence="7">Single-pass membrane protein</topology>
    </subcellularLocation>
    <subcellularLocation>
        <location evidence="1 8">Membrane</location>
        <topology evidence="1 8">Single-pass type I membrane protein</topology>
    </subcellularLocation>
</comment>
<sequence length="192" mass="21530">MLSVLLLISAVSGFTTEIAGGKEECFMEKLDKGAHIAIYYQVVEGGNNDIDFNMYNPNGEIFVGEKQQSSGMIDKEAPVGGVYKVCLSNKFSSFGSARTVALFMDFSSHDTLANDEQADKVEKLSTELTHLLTHARIEVVMLQLKNQMHQDMLQEAYSWSTYLFIFQGILILAMSLVQTYLIKKYFGVKRTI</sequence>
<keyword evidence="5 9" id="KW-1133">Transmembrane helix</keyword>
<dbReference type="GO" id="GO:0012505">
    <property type="term" value="C:endomembrane system"/>
    <property type="evidence" value="ECO:0007669"/>
    <property type="project" value="UniProtKB-SubCell"/>
</dbReference>
<evidence type="ECO:0000256" key="8">
    <source>
        <dbReference type="RuleBase" id="RU003827"/>
    </source>
</evidence>
<evidence type="ECO:0000256" key="6">
    <source>
        <dbReference type="ARBA" id="ARBA00023136"/>
    </source>
</evidence>